<evidence type="ECO:0000313" key="3">
    <source>
        <dbReference type="Proteomes" id="UP000015105"/>
    </source>
</evidence>
<evidence type="ECO:0000256" key="1">
    <source>
        <dbReference type="SAM" id="SignalP"/>
    </source>
</evidence>
<proteinExistence type="predicted"/>
<reference evidence="2" key="5">
    <citation type="journal article" date="2021" name="G3 (Bethesda)">
        <title>Aegilops tauschii genome assembly Aet v5.0 features greater sequence contiguity and improved annotation.</title>
        <authorList>
            <person name="Wang L."/>
            <person name="Zhu T."/>
            <person name="Rodriguez J.C."/>
            <person name="Deal K.R."/>
            <person name="Dubcovsky J."/>
            <person name="McGuire P.E."/>
            <person name="Lux T."/>
            <person name="Spannagl M."/>
            <person name="Mayer K.F.X."/>
            <person name="Baldrich P."/>
            <person name="Meyers B.C."/>
            <person name="Huo N."/>
            <person name="Gu Y.Q."/>
            <person name="Zhou H."/>
            <person name="Devos K.M."/>
            <person name="Bennetzen J.L."/>
            <person name="Unver T."/>
            <person name="Budak H."/>
            <person name="Gulick P.J."/>
            <person name="Galiba G."/>
            <person name="Kalapos B."/>
            <person name="Nelson D.R."/>
            <person name="Li P."/>
            <person name="You F.M."/>
            <person name="Luo M.C."/>
            <person name="Dvorak J."/>
        </authorList>
    </citation>
    <scope>NUCLEOTIDE SEQUENCE [LARGE SCALE GENOMIC DNA]</scope>
    <source>
        <strain evidence="2">cv. AL8/78</strain>
    </source>
</reference>
<reference evidence="3" key="2">
    <citation type="journal article" date="2017" name="Nat. Plants">
        <title>The Aegilops tauschii genome reveals multiple impacts of transposons.</title>
        <authorList>
            <person name="Zhao G."/>
            <person name="Zou C."/>
            <person name="Li K."/>
            <person name="Wang K."/>
            <person name="Li T."/>
            <person name="Gao L."/>
            <person name="Zhang X."/>
            <person name="Wang H."/>
            <person name="Yang Z."/>
            <person name="Liu X."/>
            <person name="Jiang W."/>
            <person name="Mao L."/>
            <person name="Kong X."/>
            <person name="Jiao Y."/>
            <person name="Jia J."/>
        </authorList>
    </citation>
    <scope>NUCLEOTIDE SEQUENCE [LARGE SCALE GENOMIC DNA]</scope>
    <source>
        <strain evidence="3">cv. AL8/78</strain>
    </source>
</reference>
<dbReference type="Proteomes" id="UP000015105">
    <property type="component" value="Chromosome 2D"/>
</dbReference>
<reference evidence="2" key="4">
    <citation type="submission" date="2019-03" db="UniProtKB">
        <authorList>
            <consortium name="EnsemblPlants"/>
        </authorList>
    </citation>
    <scope>IDENTIFICATION</scope>
</reference>
<dbReference type="EnsemblPlants" id="AET2Gv20605500.1">
    <property type="protein sequence ID" value="AET2Gv20605500.1"/>
    <property type="gene ID" value="AET2Gv20605500"/>
</dbReference>
<accession>A0A453BRP7</accession>
<keyword evidence="1" id="KW-0732">Signal</keyword>
<evidence type="ECO:0000313" key="2">
    <source>
        <dbReference type="EnsemblPlants" id="AET2Gv20605500.1"/>
    </source>
</evidence>
<organism evidence="2 3">
    <name type="scientific">Aegilops tauschii subsp. strangulata</name>
    <name type="common">Goatgrass</name>
    <dbReference type="NCBI Taxonomy" id="200361"/>
    <lineage>
        <taxon>Eukaryota</taxon>
        <taxon>Viridiplantae</taxon>
        <taxon>Streptophyta</taxon>
        <taxon>Embryophyta</taxon>
        <taxon>Tracheophyta</taxon>
        <taxon>Spermatophyta</taxon>
        <taxon>Magnoliopsida</taxon>
        <taxon>Liliopsida</taxon>
        <taxon>Poales</taxon>
        <taxon>Poaceae</taxon>
        <taxon>BOP clade</taxon>
        <taxon>Pooideae</taxon>
        <taxon>Triticodae</taxon>
        <taxon>Triticeae</taxon>
        <taxon>Triticinae</taxon>
        <taxon>Aegilops</taxon>
    </lineage>
</organism>
<reference evidence="3" key="1">
    <citation type="journal article" date="2014" name="Science">
        <title>Ancient hybridizations among the ancestral genomes of bread wheat.</title>
        <authorList>
            <consortium name="International Wheat Genome Sequencing Consortium,"/>
            <person name="Marcussen T."/>
            <person name="Sandve S.R."/>
            <person name="Heier L."/>
            <person name="Spannagl M."/>
            <person name="Pfeifer M."/>
            <person name="Jakobsen K.S."/>
            <person name="Wulff B.B."/>
            <person name="Steuernagel B."/>
            <person name="Mayer K.F."/>
            <person name="Olsen O.A."/>
        </authorList>
    </citation>
    <scope>NUCLEOTIDE SEQUENCE [LARGE SCALE GENOMIC DNA]</scope>
    <source>
        <strain evidence="3">cv. AL8/78</strain>
    </source>
</reference>
<protein>
    <submittedName>
        <fullName evidence="2">Uncharacterized protein</fullName>
    </submittedName>
</protein>
<reference evidence="2" key="3">
    <citation type="journal article" date="2017" name="Nature">
        <title>Genome sequence of the progenitor of the wheat D genome Aegilops tauschii.</title>
        <authorList>
            <person name="Luo M.C."/>
            <person name="Gu Y.Q."/>
            <person name="Puiu D."/>
            <person name="Wang H."/>
            <person name="Twardziok S.O."/>
            <person name="Deal K.R."/>
            <person name="Huo N."/>
            <person name="Zhu T."/>
            <person name="Wang L."/>
            <person name="Wang Y."/>
            <person name="McGuire P.E."/>
            <person name="Liu S."/>
            <person name="Long H."/>
            <person name="Ramasamy R.K."/>
            <person name="Rodriguez J.C."/>
            <person name="Van S.L."/>
            <person name="Yuan L."/>
            <person name="Wang Z."/>
            <person name="Xia Z."/>
            <person name="Xiao L."/>
            <person name="Anderson O.D."/>
            <person name="Ouyang S."/>
            <person name="Liang Y."/>
            <person name="Zimin A.V."/>
            <person name="Pertea G."/>
            <person name="Qi P."/>
            <person name="Bennetzen J.L."/>
            <person name="Dai X."/>
            <person name="Dawson M.W."/>
            <person name="Muller H.G."/>
            <person name="Kugler K."/>
            <person name="Rivarola-Duarte L."/>
            <person name="Spannagl M."/>
            <person name="Mayer K.F.X."/>
            <person name="Lu F.H."/>
            <person name="Bevan M.W."/>
            <person name="Leroy P."/>
            <person name="Li P."/>
            <person name="You F.M."/>
            <person name="Sun Q."/>
            <person name="Liu Z."/>
            <person name="Lyons E."/>
            <person name="Wicker T."/>
            <person name="Salzberg S.L."/>
            <person name="Devos K.M."/>
            <person name="Dvorak J."/>
        </authorList>
    </citation>
    <scope>NUCLEOTIDE SEQUENCE [LARGE SCALE GENOMIC DNA]</scope>
    <source>
        <strain evidence="2">cv. AL8/78</strain>
    </source>
</reference>
<sequence>MAVAAVLLCNAFCWCSGAMMQRSLALQSGLGSDAAGRTRAKVLRSPVLSSRSQNGFCRGAAMQRSRRAELQLSVAGVVEAAMGMEWTPSELQWSAAGVVEAAMAMEWTPSELQWSAAGAAMKLPPELQ</sequence>
<dbReference type="AlphaFoldDB" id="A0A453BRP7"/>
<keyword evidence="3" id="KW-1185">Reference proteome</keyword>
<feature type="chain" id="PRO_5019101357" evidence="1">
    <location>
        <begin position="18"/>
        <end position="128"/>
    </location>
</feature>
<name>A0A453BRP7_AEGTS</name>
<feature type="signal peptide" evidence="1">
    <location>
        <begin position="1"/>
        <end position="17"/>
    </location>
</feature>
<dbReference type="Gramene" id="AET2Gv20605500.1">
    <property type="protein sequence ID" value="AET2Gv20605500.1"/>
    <property type="gene ID" value="AET2Gv20605500"/>
</dbReference>